<dbReference type="Gene3D" id="1.20.1420.20">
    <property type="entry name" value="M75 peptidase, HXXE motif"/>
    <property type="match status" value="1"/>
</dbReference>
<sequence length="372" mass="39793">MAVDQPAGGPMKRLLAGAGLLLLVACDSSTDAPAGTGSAALSTPQTAVPAPEAPAEGLTSFSQRYLQQARRQCASALFEAQQLQASLETVLDQTGPEALAAAQSQWEKAHLSWLRCSLFSHNAGPLDTPAGEDPFPLSARIASWPISPGYVDSLPEHPFSGLVNSPDLALSRASLLEQHQLTAANESSVGLYPLETLLFGTDDSRTPEELSAAAEPAGDFSSQQRRREYLALLGALYSSDLKALVARWDPELASFPQSLARFNPHQQRLLLVEGLRERVLELGQEVLLLQEEESGTRHRQRLLVPLEALQLLAGEEELPALQQRIEPLLTRLGTAADNPEIDPALQAQFNELASDLGALLGDATDAIAAPPQ</sequence>
<dbReference type="InterPro" id="IPR038352">
    <property type="entry name" value="Imelysin_sf"/>
</dbReference>
<evidence type="ECO:0000259" key="4">
    <source>
        <dbReference type="Pfam" id="PF09375"/>
    </source>
</evidence>
<accession>A0A3P3VN72</accession>
<evidence type="ECO:0000313" key="6">
    <source>
        <dbReference type="Proteomes" id="UP000280792"/>
    </source>
</evidence>
<dbReference type="Pfam" id="PF09375">
    <property type="entry name" value="Peptidase_M75"/>
    <property type="match status" value="1"/>
</dbReference>
<gene>
    <name evidence="5" type="ORF">D0544_14700</name>
</gene>
<organism evidence="5 6">
    <name type="scientific">Aestuariirhabdus litorea</name>
    <dbReference type="NCBI Taxonomy" id="2528527"/>
    <lineage>
        <taxon>Bacteria</taxon>
        <taxon>Pseudomonadati</taxon>
        <taxon>Pseudomonadota</taxon>
        <taxon>Gammaproteobacteria</taxon>
        <taxon>Oceanospirillales</taxon>
        <taxon>Aestuariirhabdaceae</taxon>
        <taxon>Aestuariirhabdus</taxon>
    </lineage>
</organism>
<keyword evidence="6" id="KW-1185">Reference proteome</keyword>
<evidence type="ECO:0000313" key="5">
    <source>
        <dbReference type="EMBL" id="RRJ83086.1"/>
    </source>
</evidence>
<dbReference type="Proteomes" id="UP000280792">
    <property type="component" value="Unassembled WGS sequence"/>
</dbReference>
<dbReference type="GO" id="GO:0030313">
    <property type="term" value="C:cell envelope"/>
    <property type="evidence" value="ECO:0007669"/>
    <property type="project" value="UniProtKB-SubCell"/>
</dbReference>
<name>A0A3P3VN72_9GAMM</name>
<comment type="caution">
    <text evidence="5">The sequence shown here is derived from an EMBL/GenBank/DDBJ whole genome shotgun (WGS) entry which is preliminary data.</text>
</comment>
<feature type="region of interest" description="Disordered" evidence="3">
    <location>
        <begin position="34"/>
        <end position="54"/>
    </location>
</feature>
<reference evidence="5 6" key="2">
    <citation type="submission" date="2018-12" db="EMBL/GenBank/DDBJ databases">
        <title>Simiduia agarivorans gen. nov., sp. nov., a marine, agarolytic bacterium isolated from shallow coastal water from Keelung, Taiwan.</title>
        <authorList>
            <person name="Shieh W.Y."/>
        </authorList>
    </citation>
    <scope>NUCLEOTIDE SEQUENCE [LARGE SCALE GENOMIC DNA]</scope>
    <source>
        <strain evidence="5 6">GTF-13</strain>
    </source>
</reference>
<protein>
    <recommendedName>
        <fullName evidence="4">Imelysin-like domain-containing protein</fullName>
    </recommendedName>
</protein>
<dbReference type="EMBL" id="QWEZ01000002">
    <property type="protein sequence ID" value="RRJ83086.1"/>
    <property type="molecule type" value="Genomic_DNA"/>
</dbReference>
<feature type="domain" description="Imelysin-like" evidence="4">
    <location>
        <begin position="76"/>
        <end position="365"/>
    </location>
</feature>
<dbReference type="InterPro" id="IPR018976">
    <property type="entry name" value="Imelysin-like"/>
</dbReference>
<evidence type="ECO:0000256" key="2">
    <source>
        <dbReference type="ARBA" id="ARBA00022729"/>
    </source>
</evidence>
<evidence type="ECO:0000256" key="1">
    <source>
        <dbReference type="ARBA" id="ARBA00004196"/>
    </source>
</evidence>
<dbReference type="AlphaFoldDB" id="A0A3P3VN72"/>
<proteinExistence type="predicted"/>
<evidence type="ECO:0000256" key="3">
    <source>
        <dbReference type="SAM" id="MobiDB-lite"/>
    </source>
</evidence>
<reference evidence="5 6" key="1">
    <citation type="submission" date="2018-08" db="EMBL/GenBank/DDBJ databases">
        <authorList>
            <person name="Khan S.A."/>
        </authorList>
    </citation>
    <scope>NUCLEOTIDE SEQUENCE [LARGE SCALE GENOMIC DNA]</scope>
    <source>
        <strain evidence="5 6">GTF-13</strain>
    </source>
</reference>
<comment type="subcellular location">
    <subcellularLocation>
        <location evidence="1">Cell envelope</location>
    </subcellularLocation>
</comment>
<keyword evidence="2" id="KW-0732">Signal</keyword>